<organism evidence="1 2">
    <name type="scientific">Bradyrhizobium canariense</name>
    <dbReference type="NCBI Taxonomy" id="255045"/>
    <lineage>
        <taxon>Bacteria</taxon>
        <taxon>Pseudomonadati</taxon>
        <taxon>Pseudomonadota</taxon>
        <taxon>Alphaproteobacteria</taxon>
        <taxon>Hyphomicrobiales</taxon>
        <taxon>Nitrobacteraceae</taxon>
        <taxon>Bradyrhizobium</taxon>
    </lineage>
</organism>
<proteinExistence type="predicted"/>
<name>A0A1H2A9N3_9BRAD</name>
<reference evidence="2" key="1">
    <citation type="submission" date="2016-10" db="EMBL/GenBank/DDBJ databases">
        <authorList>
            <person name="Varghese N."/>
            <person name="Submissions S."/>
        </authorList>
    </citation>
    <scope>NUCLEOTIDE SEQUENCE [LARGE SCALE GENOMIC DNA]</scope>
    <source>
        <strain evidence="2">GAS369</strain>
    </source>
</reference>
<protein>
    <submittedName>
        <fullName evidence="1">Uncharacterized protein</fullName>
    </submittedName>
</protein>
<dbReference type="EMBL" id="LT629750">
    <property type="protein sequence ID" value="SDT42668.1"/>
    <property type="molecule type" value="Genomic_DNA"/>
</dbReference>
<dbReference type="AlphaFoldDB" id="A0A1H2A9N3"/>
<gene>
    <name evidence="1" type="ORF">SAMN05444158_5994</name>
</gene>
<accession>A0A1H2A9N3</accession>
<sequence>MAIPSKAISLLELLIMPKAGLKTYLVTALLVALASPLHAEIRILGSPGGQVGPFLDLFEGVRESGERVVIDGPCLSACTLVLSVVPSNRICVTRRAVLGFHAARSIDRRGRMYAEPEASELVLEAYPAAVRSWIERRGGLSSHLLLLRGRELAAIYPSCR</sequence>
<evidence type="ECO:0000313" key="2">
    <source>
        <dbReference type="Proteomes" id="UP000243904"/>
    </source>
</evidence>
<keyword evidence="2" id="KW-1185">Reference proteome</keyword>
<evidence type="ECO:0000313" key="1">
    <source>
        <dbReference type="EMBL" id="SDT42668.1"/>
    </source>
</evidence>
<dbReference type="Proteomes" id="UP000243904">
    <property type="component" value="Chromosome I"/>
</dbReference>